<comment type="subcellular location">
    <subcellularLocation>
        <location evidence="1">Mitochondrion membrane</location>
        <topology evidence="1">Multi-pass membrane protein</topology>
    </subcellularLocation>
</comment>
<keyword evidence="11" id="KW-0732">Signal</keyword>
<organism evidence="12">
    <name type="scientific">Trypanosoma congolense (strain IL3000)</name>
    <dbReference type="NCBI Taxonomy" id="1068625"/>
    <lineage>
        <taxon>Eukaryota</taxon>
        <taxon>Discoba</taxon>
        <taxon>Euglenozoa</taxon>
        <taxon>Kinetoplastea</taxon>
        <taxon>Metakinetoplastina</taxon>
        <taxon>Trypanosomatida</taxon>
        <taxon>Trypanosomatidae</taxon>
        <taxon>Trypanosoma</taxon>
        <taxon>Nannomonas</taxon>
    </lineage>
</organism>
<evidence type="ECO:0000313" key="12">
    <source>
        <dbReference type="EMBL" id="CCC95874.1"/>
    </source>
</evidence>
<evidence type="ECO:0000256" key="8">
    <source>
        <dbReference type="ARBA" id="ARBA00023136"/>
    </source>
</evidence>
<dbReference type="AlphaFoldDB" id="G0V2K2"/>
<feature type="repeat" description="Solcar" evidence="9">
    <location>
        <begin position="125"/>
        <end position="212"/>
    </location>
</feature>
<evidence type="ECO:0000256" key="7">
    <source>
        <dbReference type="ARBA" id="ARBA00023128"/>
    </source>
</evidence>
<dbReference type="PANTHER" id="PTHR45624">
    <property type="entry name" value="MITOCHONDRIAL BASIC AMINO ACIDS TRANSPORTER-RELATED"/>
    <property type="match status" value="1"/>
</dbReference>
<evidence type="ECO:0000256" key="3">
    <source>
        <dbReference type="ARBA" id="ARBA00022448"/>
    </source>
</evidence>
<reference evidence="12" key="1">
    <citation type="journal article" date="2012" name="Proc. Natl. Acad. Sci. U.S.A.">
        <title>Antigenic diversity is generated by distinct evolutionary mechanisms in African trypanosome species.</title>
        <authorList>
            <person name="Jackson A.P."/>
            <person name="Berry A."/>
            <person name="Aslett M."/>
            <person name="Allison H.C."/>
            <person name="Burton P."/>
            <person name="Vavrova-Anderson J."/>
            <person name="Brown R."/>
            <person name="Browne H."/>
            <person name="Corton N."/>
            <person name="Hauser H."/>
            <person name="Gamble J."/>
            <person name="Gilderthorp R."/>
            <person name="Marcello L."/>
            <person name="McQuillan J."/>
            <person name="Otto T.D."/>
            <person name="Quail M.A."/>
            <person name="Sanders M.J."/>
            <person name="van Tonder A."/>
            <person name="Ginger M.L."/>
            <person name="Field M.C."/>
            <person name="Barry J.D."/>
            <person name="Hertz-Fowler C."/>
            <person name="Berriman M."/>
        </authorList>
    </citation>
    <scope>NUCLEOTIDE SEQUENCE</scope>
    <source>
        <strain evidence="12">IL3000</strain>
    </source>
</reference>
<proteinExistence type="inferred from homology"/>
<dbReference type="PANTHER" id="PTHR45624:SF10">
    <property type="entry name" value="SLC (SOLUTE CARRIER) HOMOLOG"/>
    <property type="match status" value="1"/>
</dbReference>
<evidence type="ECO:0000256" key="4">
    <source>
        <dbReference type="ARBA" id="ARBA00022692"/>
    </source>
</evidence>
<comment type="similarity">
    <text evidence="2 10">Belongs to the mitochondrial carrier (TC 2.A.29) family.</text>
</comment>
<gene>
    <name evidence="12" type="ORF">TCIL3000_11_13800</name>
</gene>
<feature type="chain" id="PRO_5012655281" evidence="11">
    <location>
        <begin position="16"/>
        <end position="324"/>
    </location>
</feature>
<dbReference type="Pfam" id="PF00153">
    <property type="entry name" value="Mito_carr"/>
    <property type="match status" value="3"/>
</dbReference>
<evidence type="ECO:0000256" key="10">
    <source>
        <dbReference type="RuleBase" id="RU000488"/>
    </source>
</evidence>
<keyword evidence="3 10" id="KW-0813">Transport</keyword>
<keyword evidence="4 9" id="KW-0812">Transmembrane</keyword>
<dbReference type="VEuPathDB" id="TriTrypDB:TcIL3000.11.13800"/>
<accession>G0V2K2</accession>
<evidence type="ECO:0000256" key="5">
    <source>
        <dbReference type="ARBA" id="ARBA00022737"/>
    </source>
</evidence>
<dbReference type="GO" id="GO:0031966">
    <property type="term" value="C:mitochondrial membrane"/>
    <property type="evidence" value="ECO:0007669"/>
    <property type="project" value="UniProtKB-SubCell"/>
</dbReference>
<dbReference type="Gene3D" id="1.50.40.10">
    <property type="entry name" value="Mitochondrial carrier domain"/>
    <property type="match status" value="2"/>
</dbReference>
<name>G0V2K2_TRYCI</name>
<keyword evidence="7" id="KW-0496">Mitochondrion</keyword>
<keyword evidence="6" id="KW-1133">Transmembrane helix</keyword>
<evidence type="ECO:0000256" key="2">
    <source>
        <dbReference type="ARBA" id="ARBA00006375"/>
    </source>
</evidence>
<dbReference type="EMBL" id="HE575324">
    <property type="protein sequence ID" value="CCC95874.1"/>
    <property type="molecule type" value="Genomic_DNA"/>
</dbReference>
<keyword evidence="5" id="KW-0677">Repeat</keyword>
<dbReference type="SUPFAM" id="SSF103506">
    <property type="entry name" value="Mitochondrial carrier"/>
    <property type="match status" value="1"/>
</dbReference>
<dbReference type="InterPro" id="IPR023395">
    <property type="entry name" value="MCP_dom_sf"/>
</dbReference>
<evidence type="ECO:0000256" key="1">
    <source>
        <dbReference type="ARBA" id="ARBA00004225"/>
    </source>
</evidence>
<dbReference type="GO" id="GO:0022857">
    <property type="term" value="F:transmembrane transporter activity"/>
    <property type="evidence" value="ECO:0007669"/>
    <property type="project" value="TreeGrafter"/>
</dbReference>
<protein>
    <submittedName>
        <fullName evidence="12">Uncharacterized protein TCIL3000_11_13800</fullName>
    </submittedName>
</protein>
<keyword evidence="8 9" id="KW-0472">Membrane</keyword>
<feature type="repeat" description="Solcar" evidence="9">
    <location>
        <begin position="2"/>
        <end position="87"/>
    </location>
</feature>
<evidence type="ECO:0000256" key="9">
    <source>
        <dbReference type="PROSITE-ProRule" id="PRU00282"/>
    </source>
</evidence>
<feature type="repeat" description="Solcar" evidence="9">
    <location>
        <begin position="234"/>
        <end position="314"/>
    </location>
</feature>
<dbReference type="InterPro" id="IPR018108">
    <property type="entry name" value="MCP_transmembrane"/>
</dbReference>
<dbReference type="InterPro" id="IPR050567">
    <property type="entry name" value="Mitochondrial_Carrier"/>
</dbReference>
<evidence type="ECO:0000256" key="11">
    <source>
        <dbReference type="SAM" id="SignalP"/>
    </source>
</evidence>
<sequence length="324" mass="35326">MTGLFLVFLPGAVQGLTSVILGQPLDTAKTRMQTSGPQADCTMYKTMCSMVRHEGVCSLYRGTGPPLLMMVAKRSLQYAVWDLIRGNKDSAKLTTVDSAPMCRESFAPSLSSSALQIRCLLMRVGQWLRESPFLSGACAGASGTLIGCPLHVIKLRTQYSTREMTRNAWTCAVEIFRAEGVRGYFHGFRYHLMKDTSFAGCYLGLYDITRQYLQNSCASFTNTTQSATGVRGVLPGGWTFAAGCMASMVTWVLLYPLDTIKTVVQARRLDGRAVFALLQTKPLISMYSGLSASLLRAGPVSGISMVAYERVKGCVDGWHRGKAG</sequence>
<evidence type="ECO:0000256" key="6">
    <source>
        <dbReference type="ARBA" id="ARBA00022989"/>
    </source>
</evidence>
<dbReference type="PROSITE" id="PS50920">
    <property type="entry name" value="SOLCAR"/>
    <property type="match status" value="3"/>
</dbReference>
<feature type="signal peptide" evidence="11">
    <location>
        <begin position="1"/>
        <end position="15"/>
    </location>
</feature>